<comment type="subcellular location">
    <subcellularLocation>
        <location evidence="1">Membrane</location>
        <topology evidence="1">Multi-pass membrane protein</topology>
    </subcellularLocation>
</comment>
<proteinExistence type="predicted"/>
<dbReference type="AlphaFoldDB" id="F0T8Z4"/>
<feature type="transmembrane region" description="Helical" evidence="6">
    <location>
        <begin position="148"/>
        <end position="173"/>
    </location>
</feature>
<dbReference type="Pfam" id="PF07690">
    <property type="entry name" value="MFS_1"/>
    <property type="match status" value="1"/>
</dbReference>
<accession>F0T8Z4</accession>
<dbReference type="HOGENOM" id="CLU_000960_28_3_2"/>
<dbReference type="Gene3D" id="1.20.1250.20">
    <property type="entry name" value="MFS general substrate transporter like domains"/>
    <property type="match status" value="1"/>
</dbReference>
<feature type="transmembrane region" description="Helical" evidence="6">
    <location>
        <begin position="441"/>
        <end position="460"/>
    </location>
</feature>
<dbReference type="SUPFAM" id="SSF103473">
    <property type="entry name" value="MFS general substrate transporter"/>
    <property type="match status" value="1"/>
</dbReference>
<gene>
    <name evidence="8" type="ordered locus">Metbo_1595</name>
</gene>
<dbReference type="eggNOG" id="arCOG00143">
    <property type="taxonomic scope" value="Archaea"/>
</dbReference>
<dbReference type="PRINTS" id="PR01036">
    <property type="entry name" value="TCRTETB"/>
</dbReference>
<dbReference type="InterPro" id="IPR020846">
    <property type="entry name" value="MFS_dom"/>
</dbReference>
<evidence type="ECO:0000256" key="4">
    <source>
        <dbReference type="ARBA" id="ARBA00022989"/>
    </source>
</evidence>
<dbReference type="PANTHER" id="PTHR42718:SF9">
    <property type="entry name" value="MAJOR FACILITATOR SUPERFAMILY MULTIDRUG TRANSPORTER MFSC"/>
    <property type="match status" value="1"/>
</dbReference>
<feature type="transmembrane region" description="Helical" evidence="6">
    <location>
        <begin position="338"/>
        <end position="359"/>
    </location>
</feature>
<evidence type="ECO:0000256" key="3">
    <source>
        <dbReference type="ARBA" id="ARBA00022692"/>
    </source>
</evidence>
<feature type="transmembrane region" description="Helical" evidence="6">
    <location>
        <begin position="179"/>
        <end position="198"/>
    </location>
</feature>
<feature type="transmembrane region" description="Helical" evidence="6">
    <location>
        <begin position="239"/>
        <end position="257"/>
    </location>
</feature>
<dbReference type="EMBL" id="CP002551">
    <property type="protein sequence ID" value="ADZ09822.1"/>
    <property type="molecule type" value="Genomic_DNA"/>
</dbReference>
<evidence type="ECO:0000256" key="6">
    <source>
        <dbReference type="SAM" id="Phobius"/>
    </source>
</evidence>
<evidence type="ECO:0000259" key="7">
    <source>
        <dbReference type="PROSITE" id="PS50850"/>
    </source>
</evidence>
<dbReference type="PANTHER" id="PTHR42718">
    <property type="entry name" value="MAJOR FACILITATOR SUPERFAMILY MULTIDRUG TRANSPORTER MFSC"/>
    <property type="match status" value="1"/>
</dbReference>
<evidence type="ECO:0000256" key="1">
    <source>
        <dbReference type="ARBA" id="ARBA00004141"/>
    </source>
</evidence>
<reference evidence="8 9" key="2">
    <citation type="journal article" date="2014" name="Int. J. Syst. Evol. Microbiol.">
        <title>Methanobacterium paludis sp. nov. and a novel strain of Methanobacterium lacus isolated from northern peatlands.</title>
        <authorList>
            <person name="Cadillo-Quiroz H."/>
            <person name="Brauer S.L."/>
            <person name="Goodson N."/>
            <person name="Yavitt J.B."/>
            <person name="Zinder S.H."/>
        </authorList>
    </citation>
    <scope>NUCLEOTIDE SEQUENCE [LARGE SCALE GENOMIC DNA]</scope>
    <source>
        <strain evidence="8 9">AL-21</strain>
    </source>
</reference>
<evidence type="ECO:0000256" key="2">
    <source>
        <dbReference type="ARBA" id="ARBA00022448"/>
    </source>
</evidence>
<dbReference type="KEGG" id="mel:Metbo_1595"/>
<feature type="transmembrane region" description="Helical" evidence="6">
    <location>
        <begin position="91"/>
        <end position="110"/>
    </location>
</feature>
<evidence type="ECO:0000256" key="5">
    <source>
        <dbReference type="ARBA" id="ARBA00023136"/>
    </source>
</evidence>
<keyword evidence="4 6" id="KW-1133">Transmembrane helix</keyword>
<keyword evidence="2" id="KW-0813">Transport</keyword>
<organism evidence="8 9">
    <name type="scientific">Methanobacterium lacus (strain AL-21)</name>
    <dbReference type="NCBI Taxonomy" id="877455"/>
    <lineage>
        <taxon>Archaea</taxon>
        <taxon>Methanobacteriati</taxon>
        <taxon>Methanobacteriota</taxon>
        <taxon>Methanomada group</taxon>
        <taxon>Methanobacteria</taxon>
        <taxon>Methanobacteriales</taxon>
        <taxon>Methanobacteriaceae</taxon>
        <taxon>Methanobacterium</taxon>
    </lineage>
</organism>
<keyword evidence="5 6" id="KW-0472">Membrane</keyword>
<feature type="transmembrane region" description="Helical" evidence="6">
    <location>
        <begin position="303"/>
        <end position="326"/>
    </location>
</feature>
<feature type="transmembrane region" description="Helical" evidence="6">
    <location>
        <begin position="116"/>
        <end position="136"/>
    </location>
</feature>
<dbReference type="PROSITE" id="PS50850">
    <property type="entry name" value="MFS"/>
    <property type="match status" value="1"/>
</dbReference>
<dbReference type="RefSeq" id="WP_013645173.1">
    <property type="nucleotide sequence ID" value="NC_015216.1"/>
</dbReference>
<feature type="transmembrane region" description="Helical" evidence="6">
    <location>
        <begin position="263"/>
        <end position="282"/>
    </location>
</feature>
<dbReference type="GeneID" id="10278052"/>
<name>F0T8Z4_METLA</name>
<reference evidence="9" key="1">
    <citation type="submission" date="2011-02" db="EMBL/GenBank/DDBJ databases">
        <title>Complete sequence of Methanobacterium sp. AL-21.</title>
        <authorList>
            <consortium name="US DOE Joint Genome Institute"/>
            <person name="Lucas S."/>
            <person name="Copeland A."/>
            <person name="Lapidus A."/>
            <person name="Cheng J.-F."/>
            <person name="Goodwin L."/>
            <person name="Pitluck S."/>
            <person name="Chertkov O."/>
            <person name="Detter J.C."/>
            <person name="Han C."/>
            <person name="Tapia R."/>
            <person name="Land M."/>
            <person name="Hauser L."/>
            <person name="Kyrpides N."/>
            <person name="Ivanova N."/>
            <person name="Mikhailova N."/>
            <person name="Pagani I."/>
            <person name="Cadillo-Quiroz H."/>
            <person name="Imachi H."/>
            <person name="Zinder S."/>
            <person name="Liu W."/>
            <person name="Woyke T."/>
        </authorList>
    </citation>
    <scope>NUCLEOTIDE SEQUENCE [LARGE SCALE GENOMIC DNA]</scope>
    <source>
        <strain evidence="9">AL-21</strain>
    </source>
</reference>
<evidence type="ECO:0000313" key="9">
    <source>
        <dbReference type="Proteomes" id="UP000007490"/>
    </source>
</evidence>
<dbReference type="Gene3D" id="1.20.1720.10">
    <property type="entry name" value="Multidrug resistance protein D"/>
    <property type="match status" value="1"/>
</dbReference>
<evidence type="ECO:0000313" key="8">
    <source>
        <dbReference type="EMBL" id="ADZ09822.1"/>
    </source>
</evidence>
<dbReference type="GO" id="GO:0016020">
    <property type="term" value="C:membrane"/>
    <property type="evidence" value="ECO:0007669"/>
    <property type="project" value="UniProtKB-SubCell"/>
</dbReference>
<feature type="transmembrane region" description="Helical" evidence="6">
    <location>
        <begin position="21"/>
        <end position="40"/>
    </location>
</feature>
<feature type="transmembrane region" description="Helical" evidence="6">
    <location>
        <begin position="366"/>
        <end position="385"/>
    </location>
</feature>
<feature type="transmembrane region" description="Helical" evidence="6">
    <location>
        <begin position="391"/>
        <end position="408"/>
    </location>
</feature>
<dbReference type="Proteomes" id="UP000007490">
    <property type="component" value="Chromosome"/>
</dbReference>
<protein>
    <submittedName>
        <fullName evidence="8">Major facilitator superfamily MFS_1</fullName>
    </submittedName>
</protein>
<keyword evidence="9" id="KW-1185">Reference proteome</keyword>
<sequence>MGIKISKNFFKPLISETSSQQLWFILLAICLVNFMFNFYIGMVNITLPTITEFYHADVITATWISNIYLLTLTISVIFLGRIGGLWSRKKFFIAGTLLWVVTSLLCFYSNSPDTLILLRAVQGFAAGFMASVYYAILDKTFPKKRLGFALGFLLIALSGGYAVGPLVGGYIAAYLGWQYIFLAVIPFGLLSVVVYLFTAQKPQADHDLDLLNLREKYRVKYPKLNGREIFTKILDCKGAILQAAALFTITITLIMAQKFGFNIYDVVLLILAMIFGGLFVWVEAKHEEPLFRFTVFRSITFSAYITGLLLNYIILYMALFILPFYLQKVIGVPVNVSGTLISVVWFAAMIISLIAGGLADKIGVKPLAITAGVSCLIATILIHSFQTSANWYFIIVAFIILGLGYGFYQSPNNKMLLSVIPAEYKTQVSAMMTLTKNLGSVLGNAFAGLIISTAISQSALSGKMVLTGSQATDFMNGFESIFLFGAVLSVILLISTFDLEGYIKKYSITQTKIKDLFKFNNRGHPKT</sequence>
<dbReference type="InterPro" id="IPR011701">
    <property type="entry name" value="MFS"/>
</dbReference>
<feature type="transmembrane region" description="Helical" evidence="6">
    <location>
        <begin position="60"/>
        <end position="79"/>
    </location>
</feature>
<feature type="domain" description="Major facilitator superfamily (MFS) profile" evidence="7">
    <location>
        <begin position="25"/>
        <end position="504"/>
    </location>
</feature>
<dbReference type="CDD" id="cd17321">
    <property type="entry name" value="MFS_MMR_MDR_like"/>
    <property type="match status" value="1"/>
</dbReference>
<feature type="transmembrane region" description="Helical" evidence="6">
    <location>
        <begin position="480"/>
        <end position="499"/>
    </location>
</feature>
<dbReference type="STRING" id="877455.Metbo_1595"/>
<keyword evidence="3 6" id="KW-0812">Transmembrane</keyword>
<dbReference type="InterPro" id="IPR036259">
    <property type="entry name" value="MFS_trans_sf"/>
</dbReference>
<dbReference type="GO" id="GO:0022857">
    <property type="term" value="F:transmembrane transporter activity"/>
    <property type="evidence" value="ECO:0007669"/>
    <property type="project" value="InterPro"/>
</dbReference>